<protein>
    <submittedName>
        <fullName evidence="1">Uncharacterized protein</fullName>
    </submittedName>
</protein>
<dbReference type="Proteomes" id="UP000076630">
    <property type="component" value="Unassembled WGS sequence"/>
</dbReference>
<accession>A0A161SCY2</accession>
<sequence>MVKAYIFTLIFLLLGYNNVYSQKDQSINHYQITIEEGILVDLSQPDQTFKFGEKWGDSKNVTYAWTRNEKSNLYFTFSDLKKPDSNIDLNSYKLYSMKDLLRELKEFIKKTIVAPDYALDWKDQMLLELELPSLNFSNVYVKMPDDKIYHVKFQCVTVISD</sequence>
<organism evidence="1 2">
    <name type="scientific">Myroides marinus</name>
    <dbReference type="NCBI Taxonomy" id="703342"/>
    <lineage>
        <taxon>Bacteria</taxon>
        <taxon>Pseudomonadati</taxon>
        <taxon>Bacteroidota</taxon>
        <taxon>Flavobacteriia</taxon>
        <taxon>Flavobacteriales</taxon>
        <taxon>Flavobacteriaceae</taxon>
        <taxon>Myroides</taxon>
    </lineage>
</organism>
<evidence type="ECO:0000313" key="1">
    <source>
        <dbReference type="EMBL" id="KZE84036.1"/>
    </source>
</evidence>
<evidence type="ECO:0000313" key="2">
    <source>
        <dbReference type="Proteomes" id="UP000076630"/>
    </source>
</evidence>
<reference evidence="1 2" key="1">
    <citation type="submission" date="2016-01" db="EMBL/GenBank/DDBJ databases">
        <title>Whole genome sequencing of Myroides marinus L41.</title>
        <authorList>
            <person name="Hong K.W."/>
        </authorList>
    </citation>
    <scope>NUCLEOTIDE SEQUENCE [LARGE SCALE GENOMIC DNA]</scope>
    <source>
        <strain evidence="1 2">L41</strain>
    </source>
</reference>
<proteinExistence type="predicted"/>
<comment type="caution">
    <text evidence="1">The sequence shown here is derived from an EMBL/GenBank/DDBJ whole genome shotgun (WGS) entry which is preliminary data.</text>
</comment>
<dbReference type="AlphaFoldDB" id="A0A161SCY2"/>
<name>A0A161SCY2_9FLAO</name>
<dbReference type="RefSeq" id="WP_038988086.1">
    <property type="nucleotide sequence ID" value="NZ_JWJO01000078.1"/>
</dbReference>
<keyword evidence="2" id="KW-1185">Reference proteome</keyword>
<dbReference type="EMBL" id="LQNU01000032">
    <property type="protein sequence ID" value="KZE84036.1"/>
    <property type="molecule type" value="Genomic_DNA"/>
</dbReference>
<gene>
    <name evidence="1" type="ORF">AV926_02615</name>
</gene>